<dbReference type="AlphaFoldDB" id="A0A3L8P2Z2"/>
<evidence type="ECO:0000313" key="3">
    <source>
        <dbReference type="EMBL" id="RLV48939.1"/>
    </source>
</evidence>
<dbReference type="OrthoDB" id="5241234at2"/>
<dbReference type="InterPro" id="IPR003615">
    <property type="entry name" value="HNH_nuc"/>
</dbReference>
<name>A0A3L8P2Z2_9ACTN</name>
<evidence type="ECO:0000256" key="1">
    <source>
        <dbReference type="SAM" id="MobiDB-lite"/>
    </source>
</evidence>
<feature type="compositionally biased region" description="Low complexity" evidence="1">
    <location>
        <begin position="379"/>
        <end position="392"/>
    </location>
</feature>
<keyword evidence="3" id="KW-0540">Nuclease</keyword>
<dbReference type="GO" id="GO:0004519">
    <property type="term" value="F:endonuclease activity"/>
    <property type="evidence" value="ECO:0007669"/>
    <property type="project" value="UniProtKB-KW"/>
</dbReference>
<evidence type="ECO:0000259" key="2">
    <source>
        <dbReference type="SMART" id="SM00507"/>
    </source>
</evidence>
<organism evidence="3 4">
    <name type="scientific">Nocardioides mangrovicus</name>
    <dbReference type="NCBI Taxonomy" id="2478913"/>
    <lineage>
        <taxon>Bacteria</taxon>
        <taxon>Bacillati</taxon>
        <taxon>Actinomycetota</taxon>
        <taxon>Actinomycetes</taxon>
        <taxon>Propionibacteriales</taxon>
        <taxon>Nocardioidaceae</taxon>
        <taxon>Nocardioides</taxon>
    </lineage>
</organism>
<dbReference type="CDD" id="cd00085">
    <property type="entry name" value="HNHc"/>
    <property type="match status" value="1"/>
</dbReference>
<dbReference type="SMART" id="SM00507">
    <property type="entry name" value="HNHc"/>
    <property type="match status" value="1"/>
</dbReference>
<comment type="caution">
    <text evidence="3">The sequence shown here is derived from an EMBL/GenBank/DDBJ whole genome shotgun (WGS) entry which is preliminary data.</text>
</comment>
<dbReference type="RefSeq" id="WP_121806043.1">
    <property type="nucleotide sequence ID" value="NZ_RDBE01000007.1"/>
</dbReference>
<evidence type="ECO:0000313" key="4">
    <source>
        <dbReference type="Proteomes" id="UP000281708"/>
    </source>
</evidence>
<dbReference type="Proteomes" id="UP000281708">
    <property type="component" value="Unassembled WGS sequence"/>
</dbReference>
<reference evidence="3 4" key="1">
    <citation type="submission" date="2018-10" db="EMBL/GenBank/DDBJ databases">
        <title>Marmoricola sp. 4Q3S-7 whole genome shotgun sequence.</title>
        <authorList>
            <person name="Li F."/>
        </authorList>
    </citation>
    <scope>NUCLEOTIDE SEQUENCE [LARGE SCALE GENOMIC DNA]</scope>
    <source>
        <strain evidence="3 4">4Q3S-7</strain>
    </source>
</reference>
<feature type="domain" description="HNH nuclease" evidence="2">
    <location>
        <begin position="320"/>
        <end position="370"/>
    </location>
</feature>
<sequence>MSTTNADDVRSWLRALPSLDVAGLSDAERVDLLTALESLKGGAAAAQARVIAELDASQRASASTREEHAAVSRSVAAMVGLARHESPHAGRKYLGLATALVHEMPCTMAALSAGEISEFKAIVMVKETAVLTLEHRAEVDRRLADKLAVFGVGRLGKAARLVGYEVDRESPLKRVRGAESDRRVTIRPAPDTMTWVGAFLPVAQGVGVYAALKAAAASARAVGDPRSEGQVMADTLFARVTGLDSAADIGVEVNVVMGQAALFEGSDEPAWVAGYGPVPAVLARRLVREADRAWARRLYAHPASGELVTMDARRRSFSAGVRKLGVLRDDICATPWCDAPAKHADHITAAADGGPSTSSNEQGLCEACNYRKELPGWSTTGSASRVTTTTPTGHAYESRPPPLPGTQQVKVIHIVGPALEVDWAPTG</sequence>
<keyword evidence="4" id="KW-1185">Reference proteome</keyword>
<dbReference type="EMBL" id="RDBE01000007">
    <property type="protein sequence ID" value="RLV48939.1"/>
    <property type="molecule type" value="Genomic_DNA"/>
</dbReference>
<keyword evidence="3" id="KW-0378">Hydrolase</keyword>
<accession>A0A3L8P2Z2</accession>
<keyword evidence="3" id="KW-0255">Endonuclease</keyword>
<feature type="region of interest" description="Disordered" evidence="1">
    <location>
        <begin position="379"/>
        <end position="405"/>
    </location>
</feature>
<protein>
    <submittedName>
        <fullName evidence="3">HNH endonuclease</fullName>
    </submittedName>
</protein>
<gene>
    <name evidence="3" type="ORF">D9V37_10115</name>
</gene>
<proteinExistence type="predicted"/>